<feature type="domain" description="Cytosol aminopeptidase" evidence="9">
    <location>
        <begin position="332"/>
        <end position="339"/>
    </location>
</feature>
<dbReference type="GO" id="GO:0030145">
    <property type="term" value="F:manganese ion binding"/>
    <property type="evidence" value="ECO:0007669"/>
    <property type="project" value="UniProtKB-UniRule"/>
</dbReference>
<keyword evidence="6 8" id="KW-0378">Hydrolase</keyword>
<feature type="binding site" evidence="8">
    <location>
        <position position="336"/>
    </location>
    <ligand>
        <name>Mn(2+)</name>
        <dbReference type="ChEBI" id="CHEBI:29035"/>
        <label>1</label>
    </ligand>
</feature>
<comment type="function">
    <text evidence="8">Presumably involved in the processing and regular turnover of intracellular proteins. Catalyzes the removal of unsubstituted N-terminal amino acids from various peptides.</text>
</comment>
<dbReference type="Pfam" id="PF00883">
    <property type="entry name" value="Peptidase_M17"/>
    <property type="match status" value="1"/>
</dbReference>
<evidence type="ECO:0000256" key="7">
    <source>
        <dbReference type="ARBA" id="ARBA00023211"/>
    </source>
</evidence>
<comment type="subcellular location">
    <subcellularLocation>
        <location evidence="8">Cytoplasm</location>
    </subcellularLocation>
</comment>
<comment type="catalytic activity">
    <reaction evidence="1 8">
        <text>Release of an N-terminal amino acid, Xaa-|-Yaa-, in which Xaa is preferably Leu, but may be other amino acids including Pro although not Arg or Lys, and Yaa may be Pro. Amino acid amides and methyl esters are also readily hydrolyzed, but rates on arylamides are exceedingly low.</text>
        <dbReference type="EC" id="3.4.11.1"/>
    </reaction>
</comment>
<evidence type="ECO:0000313" key="11">
    <source>
        <dbReference type="Proteomes" id="UP000052237"/>
    </source>
</evidence>
<dbReference type="GO" id="GO:0070006">
    <property type="term" value="F:metalloaminopeptidase activity"/>
    <property type="evidence" value="ECO:0007669"/>
    <property type="project" value="InterPro"/>
</dbReference>
<dbReference type="Pfam" id="PF02789">
    <property type="entry name" value="Peptidase_M17_N"/>
    <property type="match status" value="1"/>
</dbReference>
<evidence type="ECO:0000256" key="8">
    <source>
        <dbReference type="HAMAP-Rule" id="MF_00181"/>
    </source>
</evidence>
<organism evidence="10 11">
    <name type="scientific">Campylobacter hyointestinalis subsp. hyointestinalis</name>
    <dbReference type="NCBI Taxonomy" id="91352"/>
    <lineage>
        <taxon>Bacteria</taxon>
        <taxon>Pseudomonadati</taxon>
        <taxon>Campylobacterota</taxon>
        <taxon>Epsilonproteobacteria</taxon>
        <taxon>Campylobacterales</taxon>
        <taxon>Campylobacteraceae</taxon>
        <taxon>Campylobacter</taxon>
    </lineage>
</organism>
<evidence type="ECO:0000256" key="4">
    <source>
        <dbReference type="ARBA" id="ARBA00022438"/>
    </source>
</evidence>
<sequence length="496" mass="55122">MKGKKDIMKFQIIEKSFDDIKADYELIFIVGNNLEHKFIKDLECFELYNFKGDSVLNLPNLRRIYVGIKNLEPESLRQGVAKAYNAIKELNISNLKMHSYVGGCFKMSFAAIVEGFLLVSYKFDKYKSEKKDTKLKEIFICNEEYGDKTVPLEQANLGLIHAKAVCEATNFAKDIVNEIPEIYTPDKMAEDAKKLSLEYTNIECKIHDENYLKSENMNAFLAVNRASINPPRLIHLKYTPKKSIKKVVFVGKGLTYDSGGLSLKPSDYMLTMKSDKSGAAAAMAIIKAASVLELPFEIHAVLGAAENMIGGNAYKPDDVLITRSGVSVEVRNTDAEGRLVLADCLDWAQSELDPDLLIDMATLTGACVVGLGEYTTGVMGNNYELQSEFKNYAGKSGENLTILEFNDHLRELIKSDIADISNTSSSRYGGAITAGLFLDKFIKEDFKDKWLHLDIAGPAYVAKAWGYNGTGASGAGVRASLYYLLKLARNHEKESK</sequence>
<dbReference type="SUPFAM" id="SSF53187">
    <property type="entry name" value="Zn-dependent exopeptidases"/>
    <property type="match status" value="1"/>
</dbReference>
<dbReference type="EC" id="3.4.11.1" evidence="8"/>
<dbReference type="InterPro" id="IPR043472">
    <property type="entry name" value="Macro_dom-like"/>
</dbReference>
<evidence type="ECO:0000259" key="9">
    <source>
        <dbReference type="PROSITE" id="PS00631"/>
    </source>
</evidence>
<feature type="binding site" evidence="8">
    <location>
        <position position="334"/>
    </location>
    <ligand>
        <name>Mn(2+)</name>
        <dbReference type="ChEBI" id="CHEBI:29035"/>
        <label>1</label>
    </ligand>
</feature>
<keyword evidence="11" id="KW-1185">Reference proteome</keyword>
<reference evidence="10 11" key="1">
    <citation type="submission" date="2015-11" db="EMBL/GenBank/DDBJ databases">
        <authorList>
            <consortium name="Pathogen Informatics"/>
        </authorList>
    </citation>
    <scope>NUCLEOTIDE SEQUENCE [LARGE SCALE GENOMIC DNA]</scope>
    <source>
        <strain evidence="10 11">006A-0059</strain>
    </source>
</reference>
<evidence type="ECO:0000313" key="10">
    <source>
        <dbReference type="EMBL" id="CUU74163.1"/>
    </source>
</evidence>
<dbReference type="PANTHER" id="PTHR11963:SF23">
    <property type="entry name" value="CYTOSOL AMINOPEPTIDASE"/>
    <property type="match status" value="1"/>
</dbReference>
<accession>A0A0S4RLN8</accession>
<name>A0A0S4RLN8_CAMHY</name>
<gene>
    <name evidence="8 10" type="primary">pepA</name>
    <name evidence="10" type="ORF">ERS686654_00578</name>
</gene>
<dbReference type="PRINTS" id="PR00481">
    <property type="entry name" value="LAMNOPPTDASE"/>
</dbReference>
<dbReference type="InterPro" id="IPR023042">
    <property type="entry name" value="Peptidase_M17_leu_NH2_pept"/>
</dbReference>
<evidence type="ECO:0000256" key="1">
    <source>
        <dbReference type="ARBA" id="ARBA00000135"/>
    </source>
</evidence>
<dbReference type="PROSITE" id="PS00631">
    <property type="entry name" value="CYTOSOL_AP"/>
    <property type="match status" value="1"/>
</dbReference>
<dbReference type="InterPro" id="IPR008283">
    <property type="entry name" value="Peptidase_M17_N"/>
</dbReference>
<keyword evidence="4 8" id="KW-0031">Aminopeptidase</keyword>
<dbReference type="PANTHER" id="PTHR11963">
    <property type="entry name" value="LEUCINE AMINOPEPTIDASE-RELATED"/>
    <property type="match status" value="1"/>
</dbReference>
<feature type="binding site" evidence="8">
    <location>
        <position position="257"/>
    </location>
    <ligand>
        <name>Mn(2+)</name>
        <dbReference type="ChEBI" id="CHEBI:29035"/>
        <label>1</label>
    </ligand>
</feature>
<dbReference type="HAMAP" id="MF_00181">
    <property type="entry name" value="Cytosol_peptidase_M17"/>
    <property type="match status" value="1"/>
</dbReference>
<feature type="binding site" evidence="8">
    <location>
        <position position="257"/>
    </location>
    <ligand>
        <name>Mn(2+)</name>
        <dbReference type="ChEBI" id="CHEBI:29035"/>
        <label>2</label>
    </ligand>
</feature>
<dbReference type="AlphaFoldDB" id="A0A0S4RLN8"/>
<dbReference type="EC" id="3.4.11.10" evidence="8"/>
<feature type="binding site" evidence="8">
    <location>
        <position position="336"/>
    </location>
    <ligand>
        <name>Mn(2+)</name>
        <dbReference type="ChEBI" id="CHEBI:29035"/>
        <label>2</label>
    </ligand>
</feature>
<dbReference type="Gene3D" id="3.40.630.10">
    <property type="entry name" value="Zn peptidases"/>
    <property type="match status" value="1"/>
</dbReference>
<dbReference type="GO" id="GO:0005737">
    <property type="term" value="C:cytoplasm"/>
    <property type="evidence" value="ECO:0007669"/>
    <property type="project" value="UniProtKB-SubCell"/>
</dbReference>
<evidence type="ECO:0000256" key="5">
    <source>
        <dbReference type="ARBA" id="ARBA00022670"/>
    </source>
</evidence>
<dbReference type="Gene3D" id="3.40.220.10">
    <property type="entry name" value="Leucine Aminopeptidase, subunit E, domain 1"/>
    <property type="match status" value="1"/>
</dbReference>
<proteinExistence type="inferred from homology"/>
<evidence type="ECO:0000256" key="6">
    <source>
        <dbReference type="ARBA" id="ARBA00022801"/>
    </source>
</evidence>
<dbReference type="Proteomes" id="UP000052237">
    <property type="component" value="Unassembled WGS sequence"/>
</dbReference>
<feature type="active site" evidence="8">
    <location>
        <position position="264"/>
    </location>
</feature>
<comment type="similarity">
    <text evidence="3 8">Belongs to the peptidase M17 family.</text>
</comment>
<dbReference type="GO" id="GO:0006508">
    <property type="term" value="P:proteolysis"/>
    <property type="evidence" value="ECO:0007669"/>
    <property type="project" value="UniProtKB-KW"/>
</dbReference>
<keyword evidence="8" id="KW-0963">Cytoplasm</keyword>
<dbReference type="EMBL" id="FAVB01000001">
    <property type="protein sequence ID" value="CUU74163.1"/>
    <property type="molecule type" value="Genomic_DNA"/>
</dbReference>
<dbReference type="NCBIfam" id="NF002081">
    <property type="entry name" value="PRK00913.3-3"/>
    <property type="match status" value="1"/>
</dbReference>
<keyword evidence="8" id="KW-0479">Metal-binding</keyword>
<dbReference type="InterPro" id="IPR011356">
    <property type="entry name" value="Leucine_aapep/pepB"/>
</dbReference>
<keyword evidence="5 8" id="KW-0645">Protease</keyword>
<protein>
    <recommendedName>
        <fullName evidence="8">Probable cytosol aminopeptidase</fullName>
        <ecNumber evidence="8">3.4.11.1</ecNumber>
    </recommendedName>
    <alternativeName>
        <fullName evidence="8">Leucine aminopeptidase</fullName>
        <shortName evidence="8">LAP</shortName>
        <ecNumber evidence="8">3.4.11.10</ecNumber>
    </alternativeName>
    <alternativeName>
        <fullName evidence="8">Leucyl aminopeptidase</fullName>
    </alternativeName>
</protein>
<comment type="caution">
    <text evidence="10">The sequence shown here is derived from an EMBL/GenBank/DDBJ whole genome shotgun (WGS) entry which is preliminary data.</text>
</comment>
<comment type="catalytic activity">
    <reaction evidence="2 8">
        <text>Release of an N-terminal amino acid, preferentially leucine, but not glutamic or aspartic acids.</text>
        <dbReference type="EC" id="3.4.11.10"/>
    </reaction>
</comment>
<dbReference type="CDD" id="cd00433">
    <property type="entry name" value="Peptidase_M17"/>
    <property type="match status" value="1"/>
</dbReference>
<keyword evidence="7 8" id="KW-0464">Manganese</keyword>
<feature type="binding site" evidence="8">
    <location>
        <position position="252"/>
    </location>
    <ligand>
        <name>Mn(2+)</name>
        <dbReference type="ChEBI" id="CHEBI:29035"/>
        <label>2</label>
    </ligand>
</feature>
<evidence type="ECO:0000256" key="2">
    <source>
        <dbReference type="ARBA" id="ARBA00000967"/>
    </source>
</evidence>
<evidence type="ECO:0000256" key="3">
    <source>
        <dbReference type="ARBA" id="ARBA00009528"/>
    </source>
</evidence>
<feature type="active site" evidence="8">
    <location>
        <position position="338"/>
    </location>
</feature>
<comment type="cofactor">
    <cofactor evidence="8">
        <name>Mn(2+)</name>
        <dbReference type="ChEBI" id="CHEBI:29035"/>
    </cofactor>
    <text evidence="8">Binds 2 manganese ions per subunit.</text>
</comment>
<feature type="binding site" evidence="8">
    <location>
        <position position="275"/>
    </location>
    <ligand>
        <name>Mn(2+)</name>
        <dbReference type="ChEBI" id="CHEBI:29035"/>
        <label>2</label>
    </ligand>
</feature>
<dbReference type="SUPFAM" id="SSF52949">
    <property type="entry name" value="Macro domain-like"/>
    <property type="match status" value="1"/>
</dbReference>
<dbReference type="InterPro" id="IPR000819">
    <property type="entry name" value="Peptidase_M17_C"/>
</dbReference>